<dbReference type="Proteomes" id="UP000478052">
    <property type="component" value="Unassembled WGS sequence"/>
</dbReference>
<comment type="caution">
    <text evidence="3">The sequence shown here is derived from an EMBL/GenBank/DDBJ whole genome shotgun (WGS) entry which is preliminary data.</text>
</comment>
<protein>
    <recommendedName>
        <fullName evidence="2">Endonuclease/exonuclease/phosphatase domain-containing protein</fullName>
    </recommendedName>
</protein>
<evidence type="ECO:0000313" key="4">
    <source>
        <dbReference type="Proteomes" id="UP000478052"/>
    </source>
</evidence>
<proteinExistence type="predicted"/>
<dbReference type="EMBL" id="VUJU01005377">
    <property type="protein sequence ID" value="KAF0751401.1"/>
    <property type="molecule type" value="Genomic_DNA"/>
</dbReference>
<dbReference type="Pfam" id="PF14529">
    <property type="entry name" value="Exo_endo_phos_2"/>
    <property type="match status" value="1"/>
</dbReference>
<feature type="region of interest" description="Disordered" evidence="1">
    <location>
        <begin position="102"/>
        <end position="130"/>
    </location>
</feature>
<evidence type="ECO:0000259" key="2">
    <source>
        <dbReference type="Pfam" id="PF14529"/>
    </source>
</evidence>
<gene>
    <name evidence="3" type="ORF">FWK35_00030742</name>
</gene>
<dbReference type="AlphaFoldDB" id="A0A6G0Y9E5"/>
<keyword evidence="4" id="KW-1185">Reference proteome</keyword>
<name>A0A6G0Y9E5_APHCR</name>
<dbReference type="GO" id="GO:0003824">
    <property type="term" value="F:catalytic activity"/>
    <property type="evidence" value="ECO:0007669"/>
    <property type="project" value="InterPro"/>
</dbReference>
<organism evidence="3 4">
    <name type="scientific">Aphis craccivora</name>
    <name type="common">Cowpea aphid</name>
    <dbReference type="NCBI Taxonomy" id="307492"/>
    <lineage>
        <taxon>Eukaryota</taxon>
        <taxon>Metazoa</taxon>
        <taxon>Ecdysozoa</taxon>
        <taxon>Arthropoda</taxon>
        <taxon>Hexapoda</taxon>
        <taxon>Insecta</taxon>
        <taxon>Pterygota</taxon>
        <taxon>Neoptera</taxon>
        <taxon>Paraneoptera</taxon>
        <taxon>Hemiptera</taxon>
        <taxon>Sternorrhyncha</taxon>
        <taxon>Aphidomorpha</taxon>
        <taxon>Aphidoidea</taxon>
        <taxon>Aphididae</taxon>
        <taxon>Aphidini</taxon>
        <taxon>Aphis</taxon>
        <taxon>Aphis</taxon>
    </lineage>
</organism>
<sequence>MTNQRGWSFVISIRHVHRTNQIGARSRLLEIRQPARCVRCGALHTSLACPNPQDAAPRFALCSGDHPSKNKGCSVYKDLQQRNKPKKSNLLSDYASHKKNVQVSQPVVTPSTHPPDSSQTYAQATSFNPNNTIPPPVSDINKFLEEFNLLINPLIALLTQITPLIAVLQFILNLPCLFQSLPNFCQPHLQSCAILQHLNNIPTTLAAIYSLSRHNINIKNYIDYFSTFSQNFIIGGDFNAKHLSWGCRTNNPRGMVLYNFINLKGYKILARPGPTYWPTSLRKKPDILDIFVSNTPHNLFCQTTNLLEPCSDHSAIFLTISACPPIRPSLPKLFLHSTN</sequence>
<dbReference type="InterPro" id="IPR036691">
    <property type="entry name" value="Endo/exonu/phosph_ase_sf"/>
</dbReference>
<dbReference type="OrthoDB" id="10035396at2759"/>
<dbReference type="InterPro" id="IPR005135">
    <property type="entry name" value="Endo/exonuclease/phosphatase"/>
</dbReference>
<accession>A0A6G0Y9E5</accession>
<dbReference type="SUPFAM" id="SSF56219">
    <property type="entry name" value="DNase I-like"/>
    <property type="match status" value="1"/>
</dbReference>
<evidence type="ECO:0000313" key="3">
    <source>
        <dbReference type="EMBL" id="KAF0751401.1"/>
    </source>
</evidence>
<evidence type="ECO:0000256" key="1">
    <source>
        <dbReference type="SAM" id="MobiDB-lite"/>
    </source>
</evidence>
<feature type="domain" description="Endonuclease/exonuclease/phosphatase" evidence="2">
    <location>
        <begin position="216"/>
        <end position="317"/>
    </location>
</feature>
<dbReference type="Gene3D" id="3.60.10.10">
    <property type="entry name" value="Endonuclease/exonuclease/phosphatase"/>
    <property type="match status" value="1"/>
</dbReference>
<reference evidence="3 4" key="1">
    <citation type="submission" date="2019-08" db="EMBL/GenBank/DDBJ databases">
        <title>Whole genome of Aphis craccivora.</title>
        <authorList>
            <person name="Voronova N.V."/>
            <person name="Shulinski R.S."/>
            <person name="Bandarenka Y.V."/>
            <person name="Zhorov D.G."/>
            <person name="Warner D."/>
        </authorList>
    </citation>
    <scope>NUCLEOTIDE SEQUENCE [LARGE SCALE GENOMIC DNA]</scope>
    <source>
        <strain evidence="3">180601</strain>
        <tissue evidence="3">Whole Body</tissue>
    </source>
</reference>